<name>A0A5M9K332_MONFR</name>
<evidence type="ECO:0000313" key="2">
    <source>
        <dbReference type="EMBL" id="KAA8574392.1"/>
    </source>
</evidence>
<protein>
    <submittedName>
        <fullName evidence="2">Uncharacterized protein</fullName>
    </submittedName>
</protein>
<dbReference type="AlphaFoldDB" id="A0A5M9K332"/>
<feature type="region of interest" description="Disordered" evidence="1">
    <location>
        <begin position="45"/>
        <end position="81"/>
    </location>
</feature>
<evidence type="ECO:0000313" key="3">
    <source>
        <dbReference type="Proteomes" id="UP000322873"/>
    </source>
</evidence>
<gene>
    <name evidence="2" type="ORF">EYC84_005868</name>
</gene>
<organism evidence="2 3">
    <name type="scientific">Monilinia fructicola</name>
    <name type="common">Brown rot fungus</name>
    <name type="synonym">Ciboria fructicola</name>
    <dbReference type="NCBI Taxonomy" id="38448"/>
    <lineage>
        <taxon>Eukaryota</taxon>
        <taxon>Fungi</taxon>
        <taxon>Dikarya</taxon>
        <taxon>Ascomycota</taxon>
        <taxon>Pezizomycotina</taxon>
        <taxon>Leotiomycetes</taxon>
        <taxon>Helotiales</taxon>
        <taxon>Sclerotiniaceae</taxon>
        <taxon>Monilinia</taxon>
    </lineage>
</organism>
<dbReference type="EMBL" id="VICG01000003">
    <property type="protein sequence ID" value="KAA8574392.1"/>
    <property type="molecule type" value="Genomic_DNA"/>
</dbReference>
<dbReference type="Proteomes" id="UP000322873">
    <property type="component" value="Unassembled WGS sequence"/>
</dbReference>
<evidence type="ECO:0000256" key="1">
    <source>
        <dbReference type="SAM" id="MobiDB-lite"/>
    </source>
</evidence>
<dbReference type="VEuPathDB" id="FungiDB:MFRU_015g01350"/>
<keyword evidence="3" id="KW-1185">Reference proteome</keyword>
<proteinExistence type="predicted"/>
<reference evidence="2 3" key="1">
    <citation type="submission" date="2019-06" db="EMBL/GenBank/DDBJ databases">
        <title>Genome Sequence of the Brown Rot Fungal Pathogen Monilinia fructicola.</title>
        <authorList>
            <person name="De Miccolis Angelini R.M."/>
            <person name="Landi L."/>
            <person name="Abate D."/>
            <person name="Pollastro S."/>
            <person name="Romanazzi G."/>
            <person name="Faretra F."/>
        </authorList>
    </citation>
    <scope>NUCLEOTIDE SEQUENCE [LARGE SCALE GENOMIC DNA]</scope>
    <source>
        <strain evidence="2 3">Mfrc123</strain>
    </source>
</reference>
<feature type="compositionally biased region" description="Basic and acidic residues" evidence="1">
    <location>
        <begin position="60"/>
        <end position="75"/>
    </location>
</feature>
<sequence length="81" mass="9009">MPHQWRNMHSIPSTIQHFGEIPPELRDVVWNFAFPYTKRLSRVNRGEYSGINSAGGGGSKGRDHNSSGASKDRGGARSRRS</sequence>
<dbReference type="OrthoDB" id="4812806at2759"/>
<accession>A0A5M9K332</accession>
<comment type="caution">
    <text evidence="2">The sequence shown here is derived from an EMBL/GenBank/DDBJ whole genome shotgun (WGS) entry which is preliminary data.</text>
</comment>